<keyword evidence="5" id="KW-0238">DNA-binding</keyword>
<dbReference type="Pfam" id="PF03466">
    <property type="entry name" value="LysR_substrate"/>
    <property type="match status" value="1"/>
</dbReference>
<evidence type="ECO:0000313" key="13">
    <source>
        <dbReference type="Proteomes" id="UP000244064"/>
    </source>
</evidence>
<proteinExistence type="inferred from homology"/>
<evidence type="ECO:0000256" key="3">
    <source>
        <dbReference type="ARBA" id="ARBA00022822"/>
    </source>
</evidence>
<comment type="caution">
    <text evidence="12">The sequence shown here is derived from an EMBL/GenBank/DDBJ whole genome shotgun (WGS) entry which is preliminary data.</text>
</comment>
<dbReference type="InterPro" id="IPR036388">
    <property type="entry name" value="WH-like_DNA-bd_sf"/>
</dbReference>
<gene>
    <name evidence="12" type="ORF">DBO85_10915</name>
</gene>
<keyword evidence="4" id="KW-0805">Transcription regulation</keyword>
<dbReference type="InterPro" id="IPR036390">
    <property type="entry name" value="WH_DNA-bd_sf"/>
</dbReference>
<dbReference type="GO" id="GO:0006351">
    <property type="term" value="P:DNA-templated transcription"/>
    <property type="evidence" value="ECO:0007669"/>
    <property type="project" value="TreeGrafter"/>
</dbReference>
<dbReference type="InterPro" id="IPR005119">
    <property type="entry name" value="LysR_subst-bd"/>
</dbReference>
<keyword evidence="7" id="KW-0010">Activator</keyword>
<dbReference type="GO" id="GO:0043565">
    <property type="term" value="F:sequence-specific DNA binding"/>
    <property type="evidence" value="ECO:0007669"/>
    <property type="project" value="TreeGrafter"/>
</dbReference>
<reference evidence="12 13" key="1">
    <citation type="submission" date="2018-04" db="EMBL/GenBank/DDBJ databases">
        <title>Pseudomonas sp. nov., isolated from mangrove soil.</title>
        <authorList>
            <person name="Chen C."/>
        </authorList>
    </citation>
    <scope>NUCLEOTIDE SEQUENCE [LARGE SCALE GENOMIC DNA]</scope>
    <source>
        <strain evidence="12 13">TC-11</strain>
    </source>
</reference>
<dbReference type="PANTHER" id="PTHR30537">
    <property type="entry name" value="HTH-TYPE TRANSCRIPTIONAL REGULATOR"/>
    <property type="match status" value="1"/>
</dbReference>
<evidence type="ECO:0000256" key="6">
    <source>
        <dbReference type="ARBA" id="ARBA00023141"/>
    </source>
</evidence>
<keyword evidence="8" id="KW-0804">Transcription</keyword>
<dbReference type="Gene3D" id="3.40.190.10">
    <property type="entry name" value="Periplasmic binding protein-like II"/>
    <property type="match status" value="2"/>
</dbReference>
<keyword evidence="3" id="KW-0822">Tryptophan biosynthesis</keyword>
<dbReference type="OrthoDB" id="5526340at2"/>
<dbReference type="GO" id="GO:0000162">
    <property type="term" value="P:L-tryptophan biosynthetic process"/>
    <property type="evidence" value="ECO:0007669"/>
    <property type="project" value="UniProtKB-KW"/>
</dbReference>
<dbReference type="PANTHER" id="PTHR30537:SF26">
    <property type="entry name" value="GLYCINE CLEAVAGE SYSTEM TRANSCRIPTIONAL ACTIVATOR"/>
    <property type="match status" value="1"/>
</dbReference>
<dbReference type="EMBL" id="QASN01000017">
    <property type="protein sequence ID" value="PTU74586.1"/>
    <property type="molecule type" value="Genomic_DNA"/>
</dbReference>
<keyword evidence="2" id="KW-0678">Repressor</keyword>
<dbReference type="CDD" id="cd08481">
    <property type="entry name" value="PBP2_GcdR_like"/>
    <property type="match status" value="1"/>
</dbReference>
<feature type="domain" description="HTH lysR-type" evidence="11">
    <location>
        <begin position="6"/>
        <end position="63"/>
    </location>
</feature>
<evidence type="ECO:0000256" key="4">
    <source>
        <dbReference type="ARBA" id="ARBA00023015"/>
    </source>
</evidence>
<evidence type="ECO:0000256" key="2">
    <source>
        <dbReference type="ARBA" id="ARBA00022491"/>
    </source>
</evidence>
<name>A0A2T5PA00_9PSED</name>
<accession>A0A2T5PA00</accession>
<dbReference type="PRINTS" id="PR00039">
    <property type="entry name" value="HTHLYSR"/>
</dbReference>
<dbReference type="FunFam" id="3.40.190.10:FF:000017">
    <property type="entry name" value="Glycine cleavage system transcriptional activator"/>
    <property type="match status" value="1"/>
</dbReference>
<dbReference type="SUPFAM" id="SSF53850">
    <property type="entry name" value="Periplasmic binding protein-like II"/>
    <property type="match status" value="1"/>
</dbReference>
<evidence type="ECO:0000256" key="7">
    <source>
        <dbReference type="ARBA" id="ARBA00023159"/>
    </source>
</evidence>
<evidence type="ECO:0000256" key="8">
    <source>
        <dbReference type="ARBA" id="ARBA00023163"/>
    </source>
</evidence>
<dbReference type="InterPro" id="IPR058163">
    <property type="entry name" value="LysR-type_TF_proteobact-type"/>
</dbReference>
<protein>
    <recommendedName>
        <fullName evidence="9">HTH-type transcriptional regulator TrpI</fullName>
    </recommendedName>
    <alternativeName>
        <fullName evidence="10">TrpBA operon transcriptional activator</fullName>
    </alternativeName>
</protein>
<dbReference type="AlphaFoldDB" id="A0A2T5PA00"/>
<keyword evidence="3" id="KW-0028">Amino-acid biosynthesis</keyword>
<sequence>MRRKIPSTAALVAFEAAARHQSFTRAAEELALTQGAVCRQIAALESFLGVALFRRTRRGVTLTDSGLSYARRMAAQLDAVERDTLAVMGQQGASSIELAVVPTFATQWLLPRLKDFQTLHPQITVNLTNRTRPFLFADTEFDAAIYFGDGDWSGTQAHFLMHEQAVPVCSPALLAGRRQLQPAELAELPLLQQSTRPYAWRHWFDSLGMDVARDLGGPRYELFSMLAQAAMHEMGVALIPPFLIERELAEGRLCIANPHSCRSDRAYHLIIPERRTESATLNNLRDWLLQQARRYREQGTSPL</sequence>
<keyword evidence="13" id="KW-1185">Reference proteome</keyword>
<dbReference type="PROSITE" id="PS50931">
    <property type="entry name" value="HTH_LYSR"/>
    <property type="match status" value="1"/>
</dbReference>
<evidence type="ECO:0000256" key="1">
    <source>
        <dbReference type="ARBA" id="ARBA00009437"/>
    </source>
</evidence>
<dbReference type="RefSeq" id="WP_108107281.1">
    <property type="nucleotide sequence ID" value="NZ_QASN01000017.1"/>
</dbReference>
<keyword evidence="6" id="KW-0057">Aromatic amino acid biosynthesis</keyword>
<dbReference type="Gene3D" id="1.10.10.10">
    <property type="entry name" value="Winged helix-like DNA-binding domain superfamily/Winged helix DNA-binding domain"/>
    <property type="match status" value="1"/>
</dbReference>
<dbReference type="Proteomes" id="UP000244064">
    <property type="component" value="Unassembled WGS sequence"/>
</dbReference>
<evidence type="ECO:0000256" key="10">
    <source>
        <dbReference type="ARBA" id="ARBA00077124"/>
    </source>
</evidence>
<dbReference type="Pfam" id="PF00126">
    <property type="entry name" value="HTH_1"/>
    <property type="match status" value="1"/>
</dbReference>
<evidence type="ECO:0000256" key="9">
    <source>
        <dbReference type="ARBA" id="ARBA00067891"/>
    </source>
</evidence>
<dbReference type="FunFam" id="1.10.10.10:FF:000038">
    <property type="entry name" value="Glycine cleavage system transcriptional activator"/>
    <property type="match status" value="1"/>
</dbReference>
<dbReference type="NCBIfam" id="NF008352">
    <property type="entry name" value="PRK11139.1"/>
    <property type="match status" value="1"/>
</dbReference>
<evidence type="ECO:0000256" key="5">
    <source>
        <dbReference type="ARBA" id="ARBA00023125"/>
    </source>
</evidence>
<dbReference type="InterPro" id="IPR000847">
    <property type="entry name" value="LysR_HTH_N"/>
</dbReference>
<dbReference type="GO" id="GO:0009891">
    <property type="term" value="P:positive regulation of biosynthetic process"/>
    <property type="evidence" value="ECO:0007669"/>
    <property type="project" value="UniProtKB-ARBA"/>
</dbReference>
<comment type="similarity">
    <text evidence="1">Belongs to the LysR transcriptional regulatory family.</text>
</comment>
<dbReference type="SUPFAM" id="SSF46785">
    <property type="entry name" value="Winged helix' DNA-binding domain"/>
    <property type="match status" value="1"/>
</dbReference>
<evidence type="ECO:0000259" key="11">
    <source>
        <dbReference type="PROSITE" id="PS50931"/>
    </source>
</evidence>
<evidence type="ECO:0000313" key="12">
    <source>
        <dbReference type="EMBL" id="PTU74586.1"/>
    </source>
</evidence>
<organism evidence="12 13">
    <name type="scientific">Pseudomonas mangrovi</name>
    <dbReference type="NCBI Taxonomy" id="2161748"/>
    <lineage>
        <taxon>Bacteria</taxon>
        <taxon>Pseudomonadati</taxon>
        <taxon>Pseudomonadota</taxon>
        <taxon>Gammaproteobacteria</taxon>
        <taxon>Pseudomonadales</taxon>
        <taxon>Pseudomonadaceae</taxon>
        <taxon>Pseudomonas</taxon>
    </lineage>
</organism>
<dbReference type="GO" id="GO:0003700">
    <property type="term" value="F:DNA-binding transcription factor activity"/>
    <property type="evidence" value="ECO:0007669"/>
    <property type="project" value="InterPro"/>
</dbReference>